<dbReference type="PANTHER" id="PTHR30093:SF2">
    <property type="entry name" value="TYPE II SECRETION SYSTEM PROTEIN H"/>
    <property type="match status" value="1"/>
</dbReference>
<comment type="caution">
    <text evidence="1">The sequence shown here is derived from an EMBL/GenBank/DDBJ whole genome shotgun (WGS) entry which is preliminary data.</text>
</comment>
<dbReference type="EMBL" id="JASCXX010000012">
    <property type="protein sequence ID" value="MDI6449712.1"/>
    <property type="molecule type" value="Genomic_DNA"/>
</dbReference>
<dbReference type="Proteomes" id="UP001431776">
    <property type="component" value="Unassembled WGS sequence"/>
</dbReference>
<name>A0AAW6TZC8_9BACT</name>
<dbReference type="RefSeq" id="WP_349245120.1">
    <property type="nucleotide sequence ID" value="NZ_JASCXX010000012.1"/>
</dbReference>
<sequence>MIQGRRGFTLIELLVVIAIIALLMGMLVPALSRAREQARFVVCKSNLKSYGILAHMYIEDNNGKMPNAWTSFYNQHMEYRNEPHRYCRWHNPDFDLEKHPEYAGPFWRYLKGKDIHICPSFFGIAREYGPSHPQHVASVPIVPNYSYSMNSYLSDKSVANIKRHGEIVFFAEENLWITPPYNKYAFNDTAMCIYEQWDSFGTFHLTRDPEKGVVNAVFLDGQVQTVRREDSWRLCAPDGESKSPLIDQ</sequence>
<dbReference type="Pfam" id="PF07963">
    <property type="entry name" value="N_methyl"/>
    <property type="match status" value="1"/>
</dbReference>
<dbReference type="SUPFAM" id="SSF54523">
    <property type="entry name" value="Pili subunits"/>
    <property type="match status" value="1"/>
</dbReference>
<proteinExistence type="predicted"/>
<protein>
    <submittedName>
        <fullName evidence="1">Type II secretion system protein</fullName>
    </submittedName>
</protein>
<dbReference type="PROSITE" id="PS00409">
    <property type="entry name" value="PROKAR_NTER_METHYL"/>
    <property type="match status" value="1"/>
</dbReference>
<evidence type="ECO:0000313" key="1">
    <source>
        <dbReference type="EMBL" id="MDI6449712.1"/>
    </source>
</evidence>
<dbReference type="PANTHER" id="PTHR30093">
    <property type="entry name" value="GENERAL SECRETION PATHWAY PROTEIN G"/>
    <property type="match status" value="1"/>
</dbReference>
<dbReference type="InterPro" id="IPR045584">
    <property type="entry name" value="Pilin-like"/>
</dbReference>
<gene>
    <name evidence="1" type="ORF">QJ522_11705</name>
</gene>
<dbReference type="Gene3D" id="3.30.700.10">
    <property type="entry name" value="Glycoprotein, Type 4 Pilin"/>
    <property type="match status" value="1"/>
</dbReference>
<keyword evidence="2" id="KW-1185">Reference proteome</keyword>
<accession>A0AAW6TZC8</accession>
<evidence type="ECO:0000313" key="2">
    <source>
        <dbReference type="Proteomes" id="UP001431776"/>
    </source>
</evidence>
<dbReference type="AlphaFoldDB" id="A0AAW6TZC8"/>
<organism evidence="1 2">
    <name type="scientific">Anaerobaca lacustris</name>
    <dbReference type="NCBI Taxonomy" id="3044600"/>
    <lineage>
        <taxon>Bacteria</taxon>
        <taxon>Pseudomonadati</taxon>
        <taxon>Planctomycetota</taxon>
        <taxon>Phycisphaerae</taxon>
        <taxon>Sedimentisphaerales</taxon>
        <taxon>Anaerobacaceae</taxon>
        <taxon>Anaerobaca</taxon>
    </lineage>
</organism>
<dbReference type="NCBIfam" id="TIGR02532">
    <property type="entry name" value="IV_pilin_GFxxxE"/>
    <property type="match status" value="1"/>
</dbReference>
<reference evidence="1" key="1">
    <citation type="submission" date="2023-05" db="EMBL/GenBank/DDBJ databases">
        <title>Anaerotaeda fermentans gen. nov., sp. nov., a novel anaerobic planctomycete of the new family within the order Sedimentisphaerales isolated from Taman Peninsula, Russia.</title>
        <authorList>
            <person name="Khomyakova M.A."/>
            <person name="Merkel A.Y."/>
            <person name="Slobodkin A.I."/>
        </authorList>
    </citation>
    <scope>NUCLEOTIDE SEQUENCE</scope>
    <source>
        <strain evidence="1">M17dextr</strain>
    </source>
</reference>
<dbReference type="InterPro" id="IPR012902">
    <property type="entry name" value="N_methyl_site"/>
</dbReference>